<accession>A0A2A4G2Q5</accession>
<sequence>MIKIEQVHSQINRLMKVIDLKQLCRGSVWAILLLFIMGPMETNGQYFGEGPVTLNTPAGASNIQWYQNGTAIPGANGSSFTTSNPATYHAEYLDASTTCQNDKTVLFVLKNGNDPVVLSGNPGADTYQWSNENGPIVGGQSQNLTVTEGGSYSLETNQLGCSSISQEYYVFNLCSSPFLFITPPSCNVGTNTYSVTFVKFPETTVNIVGGIDNGDNTATANLGDSMQFTATAAGGCFVQQSVQSPTTCPLDLGIVFKIADGIVNGEEEQVFLIRVRELVGHDSDGSPVEVRIDKLPDLQIDYQSNLGRIDVSGQTTPLNNSDWVYDGSEPDFHVFRNNQIISGGSTTTFGFKATFDPGASRGKIPVSARIVHGSGGEVGLDNNIDTETLAFFPK</sequence>
<dbReference type="EMBL" id="NBWU01000007">
    <property type="protein sequence ID" value="PCE62693.1"/>
    <property type="molecule type" value="Genomic_DNA"/>
</dbReference>
<keyword evidence="2" id="KW-1185">Reference proteome</keyword>
<protein>
    <recommendedName>
        <fullName evidence="3">Ig-like domain-containing protein</fullName>
    </recommendedName>
</protein>
<gene>
    <name evidence="1" type="ORF">B7P33_15470</name>
</gene>
<evidence type="ECO:0000313" key="1">
    <source>
        <dbReference type="EMBL" id="PCE62693.1"/>
    </source>
</evidence>
<comment type="caution">
    <text evidence="1">The sequence shown here is derived from an EMBL/GenBank/DDBJ whole genome shotgun (WGS) entry which is preliminary data.</text>
</comment>
<evidence type="ECO:0000313" key="2">
    <source>
        <dbReference type="Proteomes" id="UP000219559"/>
    </source>
</evidence>
<proteinExistence type="predicted"/>
<dbReference type="Proteomes" id="UP000219559">
    <property type="component" value="Unassembled WGS sequence"/>
</dbReference>
<organism evidence="1 2">
    <name type="scientific">Sediminicola luteus</name>
    <dbReference type="NCBI Taxonomy" id="319238"/>
    <lineage>
        <taxon>Bacteria</taxon>
        <taxon>Pseudomonadati</taxon>
        <taxon>Bacteroidota</taxon>
        <taxon>Flavobacteriia</taxon>
        <taxon>Flavobacteriales</taxon>
        <taxon>Flavobacteriaceae</taxon>
        <taxon>Sediminicola</taxon>
    </lineage>
</organism>
<reference evidence="1 2" key="1">
    <citation type="submission" date="2017-04" db="EMBL/GenBank/DDBJ databases">
        <title>A new member of the family Flavobacteriaceae isolated from ascidians.</title>
        <authorList>
            <person name="Chen L."/>
        </authorList>
    </citation>
    <scope>NUCLEOTIDE SEQUENCE [LARGE SCALE GENOMIC DNA]</scope>
    <source>
        <strain evidence="1 2">HQA918</strain>
    </source>
</reference>
<evidence type="ECO:0008006" key="3">
    <source>
        <dbReference type="Google" id="ProtNLM"/>
    </source>
</evidence>
<dbReference type="AlphaFoldDB" id="A0A2A4G2Q5"/>
<name>A0A2A4G2Q5_9FLAO</name>